<sequence length="225" mass="25003">MNLKEEAIYDFHTHTLLSDGQLMPVELIRRAYTNGHRAVAISDHVSASNMERVLLETIRECEIASQYMDIIALPAVEITHVPKDLISKLARSAKELGARIVIVHGETICEPVQPGTNYEALCSDHVDILAHPGLISEEEMKIARETNTFIELSGRKGHCLTNGYVAKLAQKEGALLLVNSDAHTPDDLFVPQLPKRIALGAGLDEEAAEMVVFRNPRQFLRRLGY</sequence>
<protein>
    <recommendedName>
        <fullName evidence="1">Polymerase/histidinol phosphatase N-terminal domain-containing protein</fullName>
    </recommendedName>
</protein>
<organism evidence="2 3">
    <name type="scientific">Candidatus Hakubella thermalkaliphila</name>
    <dbReference type="NCBI Taxonomy" id="2754717"/>
    <lineage>
        <taxon>Bacteria</taxon>
        <taxon>Bacillati</taxon>
        <taxon>Actinomycetota</taxon>
        <taxon>Actinomycetota incertae sedis</taxon>
        <taxon>Candidatus Hakubellales</taxon>
        <taxon>Candidatus Hakubellaceae</taxon>
        <taxon>Candidatus Hakubella</taxon>
    </lineage>
</organism>
<dbReference type="InterPro" id="IPR003141">
    <property type="entry name" value="Pol/His_phosphatase_N"/>
</dbReference>
<comment type="caution">
    <text evidence="2">The sequence shown here is derived from an EMBL/GenBank/DDBJ whole genome shotgun (WGS) entry which is preliminary data.</text>
</comment>
<accession>A0A6V8NHZ5</accession>
<dbReference type="NCBIfam" id="NF004981">
    <property type="entry name" value="PRK06361.1"/>
    <property type="match status" value="1"/>
</dbReference>
<proteinExistence type="predicted"/>
<dbReference type="Proteomes" id="UP000574717">
    <property type="component" value="Unassembled WGS sequence"/>
</dbReference>
<evidence type="ECO:0000313" key="3">
    <source>
        <dbReference type="Proteomes" id="UP000574717"/>
    </source>
</evidence>
<dbReference type="SMART" id="SM00481">
    <property type="entry name" value="POLIIIAc"/>
    <property type="match status" value="1"/>
</dbReference>
<evidence type="ECO:0000259" key="1">
    <source>
        <dbReference type="SMART" id="SM00481"/>
    </source>
</evidence>
<reference evidence="2 3" key="1">
    <citation type="journal article" date="2020" name="Front. Microbiol.">
        <title>Single-cell genomics of novel Actinobacteria with the Wood-Ljungdahl pathway discovered in a serpentinizing system.</title>
        <authorList>
            <person name="Merino N."/>
            <person name="Kawai M."/>
            <person name="Boyd E.S."/>
            <person name="Colman D.R."/>
            <person name="McGlynn S.E."/>
            <person name="Nealson K.H."/>
            <person name="Kurokawa K."/>
            <person name="Hongoh Y."/>
        </authorList>
    </citation>
    <scope>NUCLEOTIDE SEQUENCE [LARGE SCALE GENOMIC DNA]</scope>
    <source>
        <strain evidence="2 3">S03</strain>
    </source>
</reference>
<dbReference type="GO" id="GO:0005829">
    <property type="term" value="C:cytosol"/>
    <property type="evidence" value="ECO:0007669"/>
    <property type="project" value="TreeGrafter"/>
</dbReference>
<dbReference type="GO" id="GO:0008270">
    <property type="term" value="F:zinc ion binding"/>
    <property type="evidence" value="ECO:0007669"/>
    <property type="project" value="TreeGrafter"/>
</dbReference>
<dbReference type="GO" id="GO:0042578">
    <property type="term" value="F:phosphoric ester hydrolase activity"/>
    <property type="evidence" value="ECO:0007669"/>
    <property type="project" value="TreeGrafter"/>
</dbReference>
<dbReference type="SUPFAM" id="SSF89550">
    <property type="entry name" value="PHP domain-like"/>
    <property type="match status" value="1"/>
</dbReference>
<dbReference type="Gene3D" id="3.20.20.140">
    <property type="entry name" value="Metal-dependent hydrolases"/>
    <property type="match status" value="1"/>
</dbReference>
<feature type="domain" description="Polymerase/histidinol phosphatase N-terminal" evidence="1">
    <location>
        <begin position="9"/>
        <end position="82"/>
    </location>
</feature>
<gene>
    <name evidence="2" type="ORF">HKBW3S03_01369</name>
</gene>
<dbReference type="EMBL" id="BLRU01000163">
    <property type="protein sequence ID" value="GFP19865.1"/>
    <property type="molecule type" value="Genomic_DNA"/>
</dbReference>
<dbReference type="AlphaFoldDB" id="A0A6V8NHZ5"/>
<dbReference type="PANTHER" id="PTHR36928:SF1">
    <property type="entry name" value="PHOSPHATASE YCDX-RELATED"/>
    <property type="match status" value="1"/>
</dbReference>
<dbReference type="CDD" id="cd07432">
    <property type="entry name" value="PHP_HisPPase"/>
    <property type="match status" value="1"/>
</dbReference>
<dbReference type="InterPro" id="IPR016195">
    <property type="entry name" value="Pol/histidinol_Pase-like"/>
</dbReference>
<dbReference type="RefSeq" id="WP_176237087.1">
    <property type="nucleotide sequence ID" value="NZ_BLRU01000163.1"/>
</dbReference>
<dbReference type="InterPro" id="IPR050243">
    <property type="entry name" value="PHP_phosphatase"/>
</dbReference>
<evidence type="ECO:0000313" key="2">
    <source>
        <dbReference type="EMBL" id="GFP19865.1"/>
    </source>
</evidence>
<dbReference type="PANTHER" id="PTHR36928">
    <property type="entry name" value="PHOSPHATASE YCDX-RELATED"/>
    <property type="match status" value="1"/>
</dbReference>
<name>A0A6V8NHZ5_9ACTN</name>